<accession>A0A813FXN4</accession>
<dbReference type="Gene3D" id="3.40.50.11840">
    <property type="entry name" value="Diphthamide synthesis DPH1/DPH2 domain 1"/>
    <property type="match status" value="1"/>
</dbReference>
<reference evidence="1" key="1">
    <citation type="submission" date="2021-02" db="EMBL/GenBank/DDBJ databases">
        <authorList>
            <person name="Dougan E. K."/>
            <person name="Rhodes N."/>
            <person name="Thang M."/>
            <person name="Chan C."/>
        </authorList>
    </citation>
    <scope>NUCLEOTIDE SEQUENCE</scope>
</reference>
<organism evidence="1 2">
    <name type="scientific">Polarella glacialis</name>
    <name type="common">Dinoflagellate</name>
    <dbReference type="NCBI Taxonomy" id="89957"/>
    <lineage>
        <taxon>Eukaryota</taxon>
        <taxon>Sar</taxon>
        <taxon>Alveolata</taxon>
        <taxon>Dinophyceae</taxon>
        <taxon>Suessiales</taxon>
        <taxon>Suessiaceae</taxon>
        <taxon>Polarella</taxon>
    </lineage>
</organism>
<comment type="caution">
    <text evidence="1">The sequence shown here is derived from an EMBL/GenBank/DDBJ whole genome shotgun (WGS) entry which is preliminary data.</text>
</comment>
<dbReference type="Pfam" id="PF01866">
    <property type="entry name" value="Diphthamide_syn"/>
    <property type="match status" value="1"/>
</dbReference>
<dbReference type="InterPro" id="IPR016435">
    <property type="entry name" value="DPH1/DPH2"/>
</dbReference>
<dbReference type="Proteomes" id="UP000654075">
    <property type="component" value="Unassembled WGS sequence"/>
</dbReference>
<sequence length="175" mass="18878">MAWNEEASGSRLVGSESWESTSRVVDWVRQHGFQRVALQFPDSLLTIAPEIADRLRRLLPESLVFVLGDSSYGGGGVDEVGAQHYGADCIVRFGLSDQERGGALPVLFVFSSQIKVADTWASAADLVAGAAREHFSQSLAEKSAEEGPIGLLLLCDMSFHDSVDRLVDALWAALA</sequence>
<gene>
    <name evidence="1" type="ORF">PGLA1383_LOCUS36844</name>
</gene>
<dbReference type="PANTHER" id="PTHR10762:SF2">
    <property type="entry name" value="2-(3-AMINO-3-CARBOXYPROPYL)HISTIDINE SYNTHASE SUBUNIT 2"/>
    <property type="match status" value="1"/>
</dbReference>
<proteinExistence type="predicted"/>
<protein>
    <submittedName>
        <fullName evidence="1">Uncharacterized protein</fullName>
    </submittedName>
</protein>
<dbReference type="EMBL" id="CAJNNV010026913">
    <property type="protein sequence ID" value="CAE8619252.1"/>
    <property type="molecule type" value="Genomic_DNA"/>
</dbReference>
<dbReference type="GO" id="GO:0090560">
    <property type="term" value="F:2-(3-amino-3-carboxypropyl)histidine synthase activity"/>
    <property type="evidence" value="ECO:0007669"/>
    <property type="project" value="InterPro"/>
</dbReference>
<dbReference type="GO" id="GO:0017183">
    <property type="term" value="P:protein histidyl modification to diphthamide"/>
    <property type="evidence" value="ECO:0007669"/>
    <property type="project" value="InterPro"/>
</dbReference>
<name>A0A813FXN4_POLGL</name>
<feature type="non-terminal residue" evidence="1">
    <location>
        <position position="1"/>
    </location>
</feature>
<evidence type="ECO:0000313" key="1">
    <source>
        <dbReference type="EMBL" id="CAE8619252.1"/>
    </source>
</evidence>
<keyword evidence="2" id="KW-1185">Reference proteome</keyword>
<dbReference type="AlphaFoldDB" id="A0A813FXN4"/>
<dbReference type="OrthoDB" id="449241at2759"/>
<dbReference type="NCBIfam" id="TIGR00322">
    <property type="entry name" value="diphth2_R"/>
    <property type="match status" value="1"/>
</dbReference>
<evidence type="ECO:0000313" key="2">
    <source>
        <dbReference type="Proteomes" id="UP000654075"/>
    </source>
</evidence>
<dbReference type="SFLD" id="SFLDS00032">
    <property type="entry name" value="Radical_SAM_3-amino-3-carboxyp"/>
    <property type="match status" value="1"/>
</dbReference>
<dbReference type="InterPro" id="IPR042263">
    <property type="entry name" value="DPH1/DPH2_1"/>
</dbReference>
<dbReference type="PANTHER" id="PTHR10762">
    <property type="entry name" value="DIPHTHAMIDE BIOSYNTHESIS PROTEIN"/>
    <property type="match status" value="1"/>
</dbReference>